<dbReference type="InterPro" id="IPR023476">
    <property type="entry name" value="Pep_tRNA_hydro_II_dom_sf"/>
</dbReference>
<dbReference type="GO" id="GO:0004045">
    <property type="term" value="F:peptidyl-tRNA hydrolase activity"/>
    <property type="evidence" value="ECO:0007669"/>
    <property type="project" value="UniProtKB-EC"/>
</dbReference>
<evidence type="ECO:0000313" key="7">
    <source>
        <dbReference type="RefSeq" id="XP_033355742.1"/>
    </source>
</evidence>
<dbReference type="Gene3D" id="3.40.1490.10">
    <property type="entry name" value="Bit1"/>
    <property type="match status" value="1"/>
</dbReference>
<dbReference type="FunFam" id="3.40.1490.10:FF:000001">
    <property type="entry name" value="Peptidyl-tRNA hydrolase 2"/>
    <property type="match status" value="1"/>
</dbReference>
<dbReference type="Pfam" id="PF01981">
    <property type="entry name" value="PTH2"/>
    <property type="match status" value="1"/>
</dbReference>
<dbReference type="PANTHER" id="PTHR12649:SF11">
    <property type="entry name" value="PEPTIDYL-TRNA HYDROLASE 2, MITOCHONDRIAL"/>
    <property type="match status" value="1"/>
</dbReference>
<keyword evidence="5" id="KW-1185">Reference proteome</keyword>
<accession>A0A6J3KQW4</accession>
<dbReference type="RefSeq" id="XP_033355733.1">
    <property type="nucleotide sequence ID" value="XM_033499842.1"/>
</dbReference>
<dbReference type="CDD" id="cd02430">
    <property type="entry name" value="PTH2"/>
    <property type="match status" value="1"/>
</dbReference>
<evidence type="ECO:0000256" key="1">
    <source>
        <dbReference type="ARBA" id="ARBA00013260"/>
    </source>
</evidence>
<proteinExistence type="inferred from homology"/>
<dbReference type="PANTHER" id="PTHR12649">
    <property type="entry name" value="PEPTIDYL-TRNA HYDROLASE 2"/>
    <property type="match status" value="1"/>
</dbReference>
<comment type="similarity">
    <text evidence="3">Belongs to the PTH2 family.</text>
</comment>
<evidence type="ECO:0000313" key="5">
    <source>
        <dbReference type="Proteomes" id="UP000504631"/>
    </source>
</evidence>
<gene>
    <name evidence="6 7" type="primary">LOC117236685</name>
</gene>
<evidence type="ECO:0000256" key="2">
    <source>
        <dbReference type="ARBA" id="ARBA00022801"/>
    </source>
</evidence>
<evidence type="ECO:0000256" key="3">
    <source>
        <dbReference type="ARBA" id="ARBA00038050"/>
    </source>
</evidence>
<dbReference type="InterPro" id="IPR002833">
    <property type="entry name" value="PTH2"/>
</dbReference>
<dbReference type="RefSeq" id="XP_033355742.1">
    <property type="nucleotide sequence ID" value="XM_033499851.1"/>
</dbReference>
<evidence type="ECO:0000256" key="4">
    <source>
        <dbReference type="ARBA" id="ARBA00048707"/>
    </source>
</evidence>
<organism evidence="5 6">
    <name type="scientific">Bombus vosnesenskii</name>
    <dbReference type="NCBI Taxonomy" id="207650"/>
    <lineage>
        <taxon>Eukaryota</taxon>
        <taxon>Metazoa</taxon>
        <taxon>Ecdysozoa</taxon>
        <taxon>Arthropoda</taxon>
        <taxon>Hexapoda</taxon>
        <taxon>Insecta</taxon>
        <taxon>Pterygota</taxon>
        <taxon>Neoptera</taxon>
        <taxon>Endopterygota</taxon>
        <taxon>Hymenoptera</taxon>
        <taxon>Apocrita</taxon>
        <taxon>Aculeata</taxon>
        <taxon>Apoidea</taxon>
        <taxon>Anthophila</taxon>
        <taxon>Apidae</taxon>
        <taxon>Bombus</taxon>
        <taxon>Pyrobombus</taxon>
    </lineage>
</organism>
<dbReference type="GeneID" id="117236685"/>
<dbReference type="GO" id="GO:0005829">
    <property type="term" value="C:cytosol"/>
    <property type="evidence" value="ECO:0007669"/>
    <property type="project" value="TreeGrafter"/>
</dbReference>
<sequence length="139" mass="15340">MSLMNYVKRVFIYPIKYSKGEHYKMALVVRSDITMGKGKIAAQCAHAAVECCRQISANEEYQQIYASWLLQGQPKIVLQISDKEKLMSLASDARKAGLIISIIKDAGKTQLKPGTTSTLGIGPGPKQLIDNLTSQLRLL</sequence>
<dbReference type="EC" id="3.1.1.29" evidence="1"/>
<dbReference type="AlphaFoldDB" id="A0A6J3KQW4"/>
<dbReference type="KEGG" id="bvk:117236685"/>
<dbReference type="Proteomes" id="UP000504631">
    <property type="component" value="Unplaced"/>
</dbReference>
<keyword evidence="2" id="KW-0378">Hydrolase</keyword>
<dbReference type="NCBIfam" id="NF003314">
    <property type="entry name" value="PRK04322.1"/>
    <property type="match status" value="1"/>
</dbReference>
<reference evidence="6 7" key="1">
    <citation type="submission" date="2025-04" db="UniProtKB">
        <authorList>
            <consortium name="RefSeq"/>
        </authorList>
    </citation>
    <scope>IDENTIFICATION</scope>
    <source>
        <tissue evidence="6 7">Muscle</tissue>
    </source>
</reference>
<name>A0A6J3KQW4_9HYME</name>
<dbReference type="NCBIfam" id="TIGR00283">
    <property type="entry name" value="arch_pth2"/>
    <property type="match status" value="1"/>
</dbReference>
<protein>
    <recommendedName>
        <fullName evidence="1">peptidyl-tRNA hydrolase</fullName>
        <ecNumber evidence="1">3.1.1.29</ecNumber>
    </recommendedName>
</protein>
<evidence type="ECO:0000313" key="6">
    <source>
        <dbReference type="RefSeq" id="XP_033355733.1"/>
    </source>
</evidence>
<dbReference type="SUPFAM" id="SSF102462">
    <property type="entry name" value="Peptidyl-tRNA hydrolase II"/>
    <property type="match status" value="1"/>
</dbReference>
<comment type="catalytic activity">
    <reaction evidence="4">
        <text>an N-acyl-L-alpha-aminoacyl-tRNA + H2O = an N-acyl-L-amino acid + a tRNA + H(+)</text>
        <dbReference type="Rhea" id="RHEA:54448"/>
        <dbReference type="Rhea" id="RHEA-COMP:10123"/>
        <dbReference type="Rhea" id="RHEA-COMP:13883"/>
        <dbReference type="ChEBI" id="CHEBI:15377"/>
        <dbReference type="ChEBI" id="CHEBI:15378"/>
        <dbReference type="ChEBI" id="CHEBI:59874"/>
        <dbReference type="ChEBI" id="CHEBI:78442"/>
        <dbReference type="ChEBI" id="CHEBI:138191"/>
        <dbReference type="EC" id="3.1.1.29"/>
    </reaction>
</comment>